<evidence type="ECO:0000313" key="6">
    <source>
        <dbReference type="Proteomes" id="UP000785679"/>
    </source>
</evidence>
<evidence type="ECO:0000256" key="1">
    <source>
        <dbReference type="ARBA" id="ARBA00006432"/>
    </source>
</evidence>
<evidence type="ECO:0000313" key="5">
    <source>
        <dbReference type="EMBL" id="TNV83282.1"/>
    </source>
</evidence>
<evidence type="ECO:0000259" key="3">
    <source>
        <dbReference type="Pfam" id="PF13193"/>
    </source>
</evidence>
<accession>A0A8J8T5M6</accession>
<evidence type="ECO:0000259" key="2">
    <source>
        <dbReference type="Pfam" id="PF00501"/>
    </source>
</evidence>
<sequence length="672" mass="75689">MLSKQLFKTFQRNQTALTQTAQRAFVQGSIPKQSYDQHRELSLNPATRDDFWAEQMSEIKWFKQYDKVLDDSRAPLYRWFTGGLTNVSYNCIDRHVEAGNGHDVAVYYESAFTKRTRILTYEDLQDKVARFSKVLANQGVKKGDTVIIYMPMIPEALIAMHACVRIGAIHSVVFGGFAPEELANRVSHAKPKVIVTASAGLEPNRIIPYIGNVDRACEIAGVPELKRVIVQRRSYREKDIDKRYYLDYEEEMGKIPKGAGHEVVGVEGTHPFFVLYTSGTTGAPKGIYRSHGGQLAAYNYALKNIYDIHRKDVMFATSDIGWIVGHNFIIYGPLVRGGTTVMYEGKPIGTPNAGVCWRIIEDYKVKAFYIAPTGVRGIKKEDLEGEFIKQHDLSSLTSISMAGERCDPETVKWLQKNFPGVHLNDNWWQTETGWMISSNYINLTTFPTKLGSATKPCPGWDVKIMDDDDNLIDEPEKPGKIMVKLPCPPGHMDGLWGNDEAYVEKYLSNPEGYYLTGDAGYIDKDGYVYIMTRTDDVINTAGHRISTGRIEEVLAEHPYVAENAVVGKDDPLKGDVPLAFIVVQKEMDRVKLAKELQNIVREKIGAFAKLDNVIFIQRLPKTRSGKILRNLLRDISNGIKTPRVTPTIEDRGVVPEIMKAYEDATQPQEGKK</sequence>
<dbReference type="Pfam" id="PF16177">
    <property type="entry name" value="ACAS_N"/>
    <property type="match status" value="1"/>
</dbReference>
<dbReference type="InterPro" id="IPR042099">
    <property type="entry name" value="ANL_N_sf"/>
</dbReference>
<comment type="similarity">
    <text evidence="1">Belongs to the ATP-dependent AMP-binding enzyme family.</text>
</comment>
<dbReference type="InterPro" id="IPR032387">
    <property type="entry name" value="ACAS_N"/>
</dbReference>
<evidence type="ECO:0008006" key="7">
    <source>
        <dbReference type="Google" id="ProtNLM"/>
    </source>
</evidence>
<dbReference type="Pfam" id="PF13193">
    <property type="entry name" value="AMP-binding_C"/>
    <property type="match status" value="1"/>
</dbReference>
<feature type="domain" description="AMP-dependent synthetase/ligase" evidence="2">
    <location>
        <begin position="100"/>
        <end position="486"/>
    </location>
</feature>
<dbReference type="InterPro" id="IPR045851">
    <property type="entry name" value="AMP-bd_C_sf"/>
</dbReference>
<name>A0A8J8T5M6_HALGN</name>
<dbReference type="PANTHER" id="PTHR43347:SF3">
    <property type="entry name" value="ACYL-COA SYNTHETASE SHORT-CHAIN FAMILY MEMBER 3, MITOCHONDRIAL"/>
    <property type="match status" value="1"/>
</dbReference>
<dbReference type="PROSITE" id="PS00455">
    <property type="entry name" value="AMP_BINDING"/>
    <property type="match status" value="1"/>
</dbReference>
<feature type="domain" description="AMP-binding enzyme C-terminal" evidence="3">
    <location>
        <begin position="550"/>
        <end position="626"/>
    </location>
</feature>
<organism evidence="5 6">
    <name type="scientific">Halteria grandinella</name>
    <dbReference type="NCBI Taxonomy" id="5974"/>
    <lineage>
        <taxon>Eukaryota</taxon>
        <taxon>Sar</taxon>
        <taxon>Alveolata</taxon>
        <taxon>Ciliophora</taxon>
        <taxon>Intramacronucleata</taxon>
        <taxon>Spirotrichea</taxon>
        <taxon>Stichotrichia</taxon>
        <taxon>Sporadotrichida</taxon>
        <taxon>Halteriidae</taxon>
        <taxon>Halteria</taxon>
    </lineage>
</organism>
<dbReference type="Pfam" id="PF00501">
    <property type="entry name" value="AMP-binding"/>
    <property type="match status" value="1"/>
</dbReference>
<dbReference type="OrthoDB" id="1706066at2759"/>
<dbReference type="PANTHER" id="PTHR43347">
    <property type="entry name" value="ACYL-COA SYNTHETASE"/>
    <property type="match status" value="1"/>
</dbReference>
<evidence type="ECO:0000259" key="4">
    <source>
        <dbReference type="Pfam" id="PF16177"/>
    </source>
</evidence>
<comment type="caution">
    <text evidence="5">The sequence shown here is derived from an EMBL/GenBank/DDBJ whole genome shotgun (WGS) entry which is preliminary data.</text>
</comment>
<reference evidence="5" key="1">
    <citation type="submission" date="2019-06" db="EMBL/GenBank/DDBJ databases">
        <authorList>
            <person name="Zheng W."/>
        </authorList>
    </citation>
    <scope>NUCLEOTIDE SEQUENCE</scope>
    <source>
        <strain evidence="5">QDHG01</strain>
    </source>
</reference>
<dbReference type="Gene3D" id="3.40.50.12780">
    <property type="entry name" value="N-terminal domain of ligase-like"/>
    <property type="match status" value="1"/>
</dbReference>
<dbReference type="Gene3D" id="3.30.300.30">
    <property type="match status" value="1"/>
</dbReference>
<dbReference type="Proteomes" id="UP000785679">
    <property type="component" value="Unassembled WGS sequence"/>
</dbReference>
<dbReference type="AlphaFoldDB" id="A0A8J8T5M6"/>
<dbReference type="SUPFAM" id="SSF56801">
    <property type="entry name" value="Acetyl-CoA synthetase-like"/>
    <property type="match status" value="1"/>
</dbReference>
<gene>
    <name evidence="5" type="ORF">FGO68_gene14480</name>
</gene>
<dbReference type="InterPro" id="IPR020845">
    <property type="entry name" value="AMP-binding_CS"/>
</dbReference>
<dbReference type="GO" id="GO:0050218">
    <property type="term" value="F:propionate-CoA ligase activity"/>
    <property type="evidence" value="ECO:0007669"/>
    <property type="project" value="TreeGrafter"/>
</dbReference>
<dbReference type="InterPro" id="IPR025110">
    <property type="entry name" value="AMP-bd_C"/>
</dbReference>
<dbReference type="EMBL" id="RRYP01003975">
    <property type="protein sequence ID" value="TNV83282.1"/>
    <property type="molecule type" value="Genomic_DNA"/>
</dbReference>
<proteinExistence type="inferred from homology"/>
<dbReference type="InterPro" id="IPR000873">
    <property type="entry name" value="AMP-dep_synth/lig_dom"/>
</dbReference>
<protein>
    <recommendedName>
        <fullName evidence="7">Acetate--CoA ligase</fullName>
    </recommendedName>
</protein>
<keyword evidence="6" id="KW-1185">Reference proteome</keyword>
<feature type="domain" description="Acetyl-coenzyme A synthetase N-terminal" evidence="4">
    <location>
        <begin position="48"/>
        <end position="91"/>
    </location>
</feature>